<dbReference type="AlphaFoldDB" id="A0A5B9QBX6"/>
<proteinExistence type="predicted"/>
<name>A0A5B9QBX6_9BACT</name>
<dbReference type="InterPro" id="IPR018247">
    <property type="entry name" value="EF_Hand_1_Ca_BS"/>
</dbReference>
<keyword evidence="1" id="KW-0732">Signal</keyword>
<organism evidence="2 3">
    <name type="scientific">Bythopirellula goksoeyrii</name>
    <dbReference type="NCBI Taxonomy" id="1400387"/>
    <lineage>
        <taxon>Bacteria</taxon>
        <taxon>Pseudomonadati</taxon>
        <taxon>Planctomycetota</taxon>
        <taxon>Planctomycetia</taxon>
        <taxon>Pirellulales</taxon>
        <taxon>Lacipirellulaceae</taxon>
        <taxon>Bythopirellula</taxon>
    </lineage>
</organism>
<evidence type="ECO:0000313" key="2">
    <source>
        <dbReference type="EMBL" id="QEG36557.1"/>
    </source>
</evidence>
<gene>
    <name evidence="2" type="ORF">Pr1d_38710</name>
</gene>
<sequence length="464" mass="48593" precursor="true">MKCIISCLAVCFVFVVSDTAQAVTNLLTNPGFFDLVPGGGGAPGTDYGDGWSQFGATSFNQFFGPGNPHASIFADDAFNTGSFWQEGIAATPGKAYQFDLINTRIEANWDADLTFGVEFYAADGISFLGATKVPVDTAARLALPNVDTGGGVNGAVFSMQAVAPASAAFARPIAEFSNVNSAYVGGTTQQANSFVFNSFFSEVPAAGGELLKNPGFEDEDDDVVENFGDYWGSFGAAGFDNFFAGVGPANGHASLYADLPGNEGSIYQQSILGTAGNTYQFSLNDVRIESNFDATLKFGLEFYGDDDFTKISETIETIDTNTGMVDSNVFVMSGTAPAGTVYVRPVVSYDNVLSTATTDEGVFIFDASLVEVTASTEDADFDGDGDVDGKDFLTWQRGFGIGNLPSQGDANNSGTVDGVDLSIWQTQYGGGGPPVVGAVTVPEPTTLSIGLMAGIITMVLRRRG</sequence>
<keyword evidence="3" id="KW-1185">Reference proteome</keyword>
<dbReference type="KEGG" id="bgok:Pr1d_38710"/>
<protein>
    <recommendedName>
        <fullName evidence="4">PEP-CTERM protein-sorting domain-containing protein</fullName>
    </recommendedName>
</protein>
<dbReference type="RefSeq" id="WP_148074886.1">
    <property type="nucleotide sequence ID" value="NZ_CP042913.1"/>
</dbReference>
<dbReference type="Gene3D" id="2.60.120.260">
    <property type="entry name" value="Galactose-binding domain-like"/>
    <property type="match status" value="1"/>
</dbReference>
<evidence type="ECO:0000313" key="3">
    <source>
        <dbReference type="Proteomes" id="UP000323917"/>
    </source>
</evidence>
<reference evidence="2 3" key="1">
    <citation type="submission" date="2019-08" db="EMBL/GenBank/DDBJ databases">
        <title>Deep-cultivation of Planctomycetes and their phenomic and genomic characterization uncovers novel biology.</title>
        <authorList>
            <person name="Wiegand S."/>
            <person name="Jogler M."/>
            <person name="Boedeker C."/>
            <person name="Pinto D."/>
            <person name="Vollmers J."/>
            <person name="Rivas-Marin E."/>
            <person name="Kohn T."/>
            <person name="Peeters S.H."/>
            <person name="Heuer A."/>
            <person name="Rast P."/>
            <person name="Oberbeckmann S."/>
            <person name="Bunk B."/>
            <person name="Jeske O."/>
            <person name="Meyerdierks A."/>
            <person name="Storesund J.E."/>
            <person name="Kallscheuer N."/>
            <person name="Luecker S."/>
            <person name="Lage O.M."/>
            <person name="Pohl T."/>
            <person name="Merkel B.J."/>
            <person name="Hornburger P."/>
            <person name="Mueller R.-W."/>
            <person name="Bruemmer F."/>
            <person name="Labrenz M."/>
            <person name="Spormann A.M."/>
            <person name="Op den Camp H."/>
            <person name="Overmann J."/>
            <person name="Amann R."/>
            <person name="Jetten M.S.M."/>
            <person name="Mascher T."/>
            <person name="Medema M.H."/>
            <person name="Devos D.P."/>
            <person name="Kaster A.-K."/>
            <person name="Ovreas L."/>
            <person name="Rohde M."/>
            <person name="Galperin M.Y."/>
            <person name="Jogler C."/>
        </authorList>
    </citation>
    <scope>NUCLEOTIDE SEQUENCE [LARGE SCALE GENOMIC DNA]</scope>
    <source>
        <strain evidence="2 3">Pr1d</strain>
    </source>
</reference>
<feature type="signal peptide" evidence="1">
    <location>
        <begin position="1"/>
        <end position="22"/>
    </location>
</feature>
<evidence type="ECO:0008006" key="4">
    <source>
        <dbReference type="Google" id="ProtNLM"/>
    </source>
</evidence>
<accession>A0A5B9QBX6</accession>
<feature type="chain" id="PRO_5022730206" description="PEP-CTERM protein-sorting domain-containing protein" evidence="1">
    <location>
        <begin position="23"/>
        <end position="464"/>
    </location>
</feature>
<evidence type="ECO:0000256" key="1">
    <source>
        <dbReference type="SAM" id="SignalP"/>
    </source>
</evidence>
<dbReference type="OrthoDB" id="272027at2"/>
<dbReference type="Proteomes" id="UP000323917">
    <property type="component" value="Chromosome"/>
</dbReference>
<dbReference type="PROSITE" id="PS00018">
    <property type="entry name" value="EF_HAND_1"/>
    <property type="match status" value="1"/>
</dbReference>
<dbReference type="EMBL" id="CP042913">
    <property type="protein sequence ID" value="QEG36557.1"/>
    <property type="molecule type" value="Genomic_DNA"/>
</dbReference>